<dbReference type="Gene3D" id="1.10.10.10">
    <property type="entry name" value="Winged helix-like DNA-binding domain superfamily/Winged helix DNA-binding domain"/>
    <property type="match status" value="1"/>
</dbReference>
<dbReference type="Proteomes" id="UP000001175">
    <property type="component" value="Chromosome"/>
</dbReference>
<evidence type="ECO:0000313" key="3">
    <source>
        <dbReference type="Proteomes" id="UP000001175"/>
    </source>
</evidence>
<dbReference type="AlphaFoldDB" id="A0A0H3K5T1"/>
<dbReference type="InterPro" id="IPR036388">
    <property type="entry name" value="WH-like_DNA-bd_sf"/>
</dbReference>
<dbReference type="SUPFAM" id="SSF46785">
    <property type="entry name" value="Winged helix' DNA-binding domain"/>
    <property type="match status" value="1"/>
</dbReference>
<accession>A0A0H3K5T1</accession>
<organism evidence="2 3">
    <name type="scientific">Synechococcus sp. (strain ATCC 27144 / PCC 6301 / SAUG 1402/1)</name>
    <name type="common">Anacystis nidulans</name>
    <dbReference type="NCBI Taxonomy" id="269084"/>
    <lineage>
        <taxon>Bacteria</taxon>
        <taxon>Bacillati</taxon>
        <taxon>Cyanobacteriota</taxon>
        <taxon>Cyanophyceae</taxon>
        <taxon>Synechococcales</taxon>
        <taxon>Synechococcaceae</taxon>
        <taxon>Synechococcus</taxon>
    </lineage>
</organism>
<dbReference type="GO" id="GO:0003700">
    <property type="term" value="F:DNA-binding transcription factor activity"/>
    <property type="evidence" value="ECO:0007669"/>
    <property type="project" value="TreeGrafter"/>
</dbReference>
<dbReference type="KEGG" id="syc:syc2452_d"/>
<dbReference type="Pfam" id="PF02082">
    <property type="entry name" value="Rrf2"/>
    <property type="match status" value="1"/>
</dbReference>
<dbReference type="InterPro" id="IPR000944">
    <property type="entry name" value="Tscrpt_reg_Rrf2"/>
</dbReference>
<keyword evidence="1" id="KW-0238">DNA-binding</keyword>
<reference evidence="2 3" key="1">
    <citation type="journal article" date="2007" name="Photosyn. Res.">
        <title>Complete nucleotide sequence of the freshwater unicellular cyanobacterium Synechococcus elongatus PCC 6301 chromosome: gene content and organization.</title>
        <authorList>
            <person name="Sugita C."/>
            <person name="Ogata K."/>
            <person name="Shikata M."/>
            <person name="Jikuya H."/>
            <person name="Takano J."/>
            <person name="Furumichi M."/>
            <person name="Kanehisa M."/>
            <person name="Omata T."/>
            <person name="Sugiura M."/>
            <person name="Sugita M."/>
        </authorList>
    </citation>
    <scope>NUCLEOTIDE SEQUENCE [LARGE SCALE GENOMIC DNA]</scope>
    <source>
        <strain evidence="3">ATCC 27144 / PCC 6301 / SAUG 1402/1</strain>
    </source>
</reference>
<dbReference type="GO" id="GO:0005829">
    <property type="term" value="C:cytosol"/>
    <property type="evidence" value="ECO:0007669"/>
    <property type="project" value="TreeGrafter"/>
</dbReference>
<proteinExistence type="predicted"/>
<evidence type="ECO:0000256" key="1">
    <source>
        <dbReference type="ARBA" id="ARBA00023125"/>
    </source>
</evidence>
<dbReference type="GO" id="GO:0003677">
    <property type="term" value="F:DNA binding"/>
    <property type="evidence" value="ECO:0007669"/>
    <property type="project" value="UniProtKB-KW"/>
</dbReference>
<evidence type="ECO:0008006" key="4">
    <source>
        <dbReference type="Google" id="ProtNLM"/>
    </source>
</evidence>
<dbReference type="InterPro" id="IPR036390">
    <property type="entry name" value="WH_DNA-bd_sf"/>
</dbReference>
<dbReference type="EMBL" id="AP008231">
    <property type="protein sequence ID" value="BAD80642.1"/>
    <property type="molecule type" value="Genomic_DNA"/>
</dbReference>
<dbReference type="InterPro" id="IPR030489">
    <property type="entry name" value="TR_Rrf2-type_CS"/>
</dbReference>
<dbReference type="eggNOG" id="COG1959">
    <property type="taxonomic scope" value="Bacteria"/>
</dbReference>
<dbReference type="PROSITE" id="PS01332">
    <property type="entry name" value="HTH_RRF2_1"/>
    <property type="match status" value="1"/>
</dbReference>
<sequence length="151" mass="17259">MWNDRVELSGKCEYALLALIELARGHSNGEPQQIKQLADRQNIPDRYLEQLLATLRRGGIVRSVRGARGGYLLAREPWQISMQDVVHCIDGTEMQRTEAIDQQSVTIERQILVDINVELCKAVEDVLAAYSLQDLLEIRENRASTDLMYYI</sequence>
<dbReference type="PANTHER" id="PTHR33221:SF5">
    <property type="entry name" value="HTH-TYPE TRANSCRIPTIONAL REGULATOR ISCR"/>
    <property type="match status" value="1"/>
</dbReference>
<evidence type="ECO:0000313" key="2">
    <source>
        <dbReference type="EMBL" id="BAD80642.1"/>
    </source>
</evidence>
<protein>
    <recommendedName>
        <fullName evidence="4">Rrf2 family transcriptional regulator</fullName>
    </recommendedName>
</protein>
<dbReference type="NCBIfam" id="TIGR00738">
    <property type="entry name" value="rrf2_super"/>
    <property type="match status" value="1"/>
</dbReference>
<dbReference type="PROSITE" id="PS51197">
    <property type="entry name" value="HTH_RRF2_2"/>
    <property type="match status" value="1"/>
</dbReference>
<gene>
    <name evidence="2" type="ordered locus">syc2452_d</name>
</gene>
<dbReference type="PANTHER" id="PTHR33221">
    <property type="entry name" value="WINGED HELIX-TURN-HELIX TRANSCRIPTIONAL REGULATOR, RRF2 FAMILY"/>
    <property type="match status" value="1"/>
</dbReference>
<name>A0A0H3K5T1_SYNP6</name>